<dbReference type="Proteomes" id="UP000435877">
    <property type="component" value="Unassembled WGS sequence"/>
</dbReference>
<keyword evidence="4" id="KW-1185">Reference proteome</keyword>
<name>A0A5S9PJQ0_9GAMM</name>
<evidence type="ECO:0000313" key="4">
    <source>
        <dbReference type="Proteomes" id="UP000435877"/>
    </source>
</evidence>
<dbReference type="Proteomes" id="UP000439591">
    <property type="component" value="Unassembled WGS sequence"/>
</dbReference>
<dbReference type="RefSeq" id="WP_159269454.1">
    <property type="nucleotide sequence ID" value="NZ_CACSIK010000002.1"/>
</dbReference>
<proteinExistence type="predicted"/>
<organism evidence="3 4">
    <name type="scientific">Zhongshania aliphaticivorans</name>
    <dbReference type="NCBI Taxonomy" id="1470434"/>
    <lineage>
        <taxon>Bacteria</taxon>
        <taxon>Pseudomonadati</taxon>
        <taxon>Pseudomonadota</taxon>
        <taxon>Gammaproteobacteria</taxon>
        <taxon>Cellvibrionales</taxon>
        <taxon>Spongiibacteraceae</taxon>
        <taxon>Zhongshania</taxon>
    </lineage>
</organism>
<evidence type="ECO:0000313" key="3">
    <source>
        <dbReference type="EMBL" id="CAA0104444.1"/>
    </source>
</evidence>
<evidence type="ECO:0000313" key="5">
    <source>
        <dbReference type="Proteomes" id="UP000439591"/>
    </source>
</evidence>
<evidence type="ECO:0008006" key="6">
    <source>
        <dbReference type="Google" id="ProtNLM"/>
    </source>
</evidence>
<gene>
    <name evidence="3" type="ORF">IHBHHGIJ_02746</name>
    <name evidence="2" type="ORF">KFEGEMFD_02118</name>
</gene>
<dbReference type="EMBL" id="CACSIM010000003">
    <property type="protein sequence ID" value="CAA0104243.1"/>
    <property type="molecule type" value="Genomic_DNA"/>
</dbReference>
<accession>A0A5S9PJQ0</accession>
<feature type="transmembrane region" description="Helical" evidence="1">
    <location>
        <begin position="134"/>
        <end position="155"/>
    </location>
</feature>
<evidence type="ECO:0000256" key="1">
    <source>
        <dbReference type="SAM" id="Phobius"/>
    </source>
</evidence>
<keyword evidence="1" id="KW-1133">Transmembrane helix</keyword>
<dbReference type="OrthoDB" id="9760788at2"/>
<keyword evidence="1" id="KW-0472">Membrane</keyword>
<reference evidence="4 5" key="1">
    <citation type="submission" date="2019-11" db="EMBL/GenBank/DDBJ databases">
        <authorList>
            <person name="Holert J."/>
        </authorList>
    </citation>
    <scope>NUCLEOTIDE SEQUENCE [LARGE SCALE GENOMIC DNA]</scope>
    <source>
        <strain evidence="2">BC3_2A</strain>
        <strain evidence="3">SB11_1A</strain>
    </source>
</reference>
<protein>
    <recommendedName>
        <fullName evidence="6">PepSY domain-containing protein</fullName>
    </recommendedName>
</protein>
<evidence type="ECO:0000313" key="2">
    <source>
        <dbReference type="EMBL" id="CAA0104243.1"/>
    </source>
</evidence>
<dbReference type="AlphaFoldDB" id="A0A5S9PJQ0"/>
<sequence length="173" mass="20183">MHYFDGVPLYQVWHKDGEQQRLSSTGEELPAPELSCIKELAGNLMSNETPAHYTVLSRYDNYYFSRHPERGGKPLPVLRVVFNDDANTWFHIDMSSGKLLNKSTSINRAYRWLYNGLHSWDFIWLWERRPLWDIVVISFSLGGLSLSLFGVVVGWRRINRILKTPYILHRSGV</sequence>
<keyword evidence="1" id="KW-0812">Transmembrane</keyword>
<dbReference type="EMBL" id="CACSIK010000002">
    <property type="protein sequence ID" value="CAA0104444.1"/>
    <property type="molecule type" value="Genomic_DNA"/>
</dbReference>